<evidence type="ECO:0000256" key="3">
    <source>
        <dbReference type="ARBA" id="ARBA00022692"/>
    </source>
</evidence>
<keyword evidence="5 10" id="KW-0472">Membrane</keyword>
<dbReference type="GO" id="GO:0140114">
    <property type="term" value="P:cellular detoxification of fluoride"/>
    <property type="evidence" value="ECO:0007669"/>
    <property type="project" value="UniProtKB-UniRule"/>
</dbReference>
<evidence type="ECO:0000313" key="12">
    <source>
        <dbReference type="Proteomes" id="UP001237207"/>
    </source>
</evidence>
<dbReference type="HAMAP" id="MF_00454">
    <property type="entry name" value="FluC"/>
    <property type="match status" value="1"/>
</dbReference>
<evidence type="ECO:0000256" key="10">
    <source>
        <dbReference type="HAMAP-Rule" id="MF_00454"/>
    </source>
</evidence>
<dbReference type="PANTHER" id="PTHR28259:SF1">
    <property type="entry name" value="FLUORIDE EXPORT PROTEIN 1-RELATED"/>
    <property type="match status" value="1"/>
</dbReference>
<keyword evidence="10" id="KW-0406">Ion transport</keyword>
<comment type="subcellular location">
    <subcellularLocation>
        <location evidence="1 10">Cell membrane</location>
        <topology evidence="1 10">Multi-pass membrane protein</topology>
    </subcellularLocation>
</comment>
<feature type="transmembrane region" description="Helical" evidence="10">
    <location>
        <begin position="93"/>
        <end position="115"/>
    </location>
</feature>
<dbReference type="GO" id="GO:0046872">
    <property type="term" value="F:metal ion binding"/>
    <property type="evidence" value="ECO:0007669"/>
    <property type="project" value="UniProtKB-KW"/>
</dbReference>
<feature type="transmembrane region" description="Helical" evidence="10">
    <location>
        <begin position="5"/>
        <end position="26"/>
    </location>
</feature>
<dbReference type="EMBL" id="JAUSUC010000003">
    <property type="protein sequence ID" value="MDQ0214008.1"/>
    <property type="molecule type" value="Genomic_DNA"/>
</dbReference>
<dbReference type="GO" id="GO:0062054">
    <property type="term" value="F:fluoride channel activity"/>
    <property type="evidence" value="ECO:0007669"/>
    <property type="project" value="UniProtKB-UniRule"/>
</dbReference>
<reference evidence="11" key="1">
    <citation type="submission" date="2023-07" db="EMBL/GenBank/DDBJ databases">
        <title>Genomic Encyclopedia of Type Strains, Phase IV (KMG-IV): sequencing the most valuable type-strain genomes for metagenomic binning, comparative biology and taxonomic classification.</title>
        <authorList>
            <person name="Goeker M."/>
        </authorList>
    </citation>
    <scope>NUCLEOTIDE SEQUENCE</scope>
    <source>
        <strain evidence="11">DSM 23947</strain>
    </source>
</reference>
<sequence>MTYILVGVAGAIGAISRYMIGLWLVSNNPFPLATLITNLFGCFLLAFLSAYFLKKVSLPTSFITAIQTGLIGSFTTFSTFSVETIQLFQNGEFLLSTLYVLTSLFGGLFMTKLGLYVGKEA</sequence>
<evidence type="ECO:0000256" key="5">
    <source>
        <dbReference type="ARBA" id="ARBA00023136"/>
    </source>
</evidence>
<dbReference type="PANTHER" id="PTHR28259">
    <property type="entry name" value="FLUORIDE EXPORT PROTEIN 1-RELATED"/>
    <property type="match status" value="1"/>
</dbReference>
<keyword evidence="10" id="KW-0915">Sodium</keyword>
<evidence type="ECO:0000256" key="1">
    <source>
        <dbReference type="ARBA" id="ARBA00004651"/>
    </source>
</evidence>
<keyword evidence="12" id="KW-1185">Reference proteome</keyword>
<comment type="similarity">
    <text evidence="7 10">Belongs to the fluoride channel Fluc/FEX (TC 1.A.43) family.</text>
</comment>
<name>A0AAJ1WI44_9BACI</name>
<feature type="transmembrane region" description="Helical" evidence="10">
    <location>
        <begin position="32"/>
        <end position="53"/>
    </location>
</feature>
<evidence type="ECO:0000256" key="7">
    <source>
        <dbReference type="ARBA" id="ARBA00035120"/>
    </source>
</evidence>
<feature type="binding site" evidence="10">
    <location>
        <position position="75"/>
    </location>
    <ligand>
        <name>Na(+)</name>
        <dbReference type="ChEBI" id="CHEBI:29101"/>
        <note>structural</note>
    </ligand>
</feature>
<keyword evidence="10" id="KW-0479">Metal-binding</keyword>
<keyword evidence="2 10" id="KW-1003">Cell membrane</keyword>
<comment type="caution">
    <text evidence="11">The sequence shown here is derived from an EMBL/GenBank/DDBJ whole genome shotgun (WGS) entry which is preliminary data.</text>
</comment>
<evidence type="ECO:0000256" key="2">
    <source>
        <dbReference type="ARBA" id="ARBA00022475"/>
    </source>
</evidence>
<protein>
    <recommendedName>
        <fullName evidence="10">Fluoride-specific ion channel FluC</fullName>
    </recommendedName>
</protein>
<keyword evidence="4 10" id="KW-1133">Transmembrane helix</keyword>
<dbReference type="GO" id="GO:0005886">
    <property type="term" value="C:plasma membrane"/>
    <property type="evidence" value="ECO:0007669"/>
    <property type="project" value="UniProtKB-SubCell"/>
</dbReference>
<keyword evidence="6 10" id="KW-0407">Ion channel</keyword>
<keyword evidence="3 10" id="KW-0812">Transmembrane</keyword>
<dbReference type="Proteomes" id="UP001237207">
    <property type="component" value="Unassembled WGS sequence"/>
</dbReference>
<proteinExistence type="inferred from homology"/>
<evidence type="ECO:0000256" key="8">
    <source>
        <dbReference type="ARBA" id="ARBA00035585"/>
    </source>
</evidence>
<dbReference type="Pfam" id="PF02537">
    <property type="entry name" value="CRCB"/>
    <property type="match status" value="1"/>
</dbReference>
<comment type="activity regulation">
    <text evidence="10">Na(+) is not transported, but it plays an essential structural role and its presence is essential for fluoride channel function.</text>
</comment>
<organism evidence="11 12">
    <name type="scientific">Oikeobacillus pervagus</name>
    <dbReference type="NCBI Taxonomy" id="1325931"/>
    <lineage>
        <taxon>Bacteria</taxon>
        <taxon>Bacillati</taxon>
        <taxon>Bacillota</taxon>
        <taxon>Bacilli</taxon>
        <taxon>Bacillales</taxon>
        <taxon>Bacillaceae</taxon>
        <taxon>Oikeobacillus</taxon>
    </lineage>
</organism>
<evidence type="ECO:0000313" key="11">
    <source>
        <dbReference type="EMBL" id="MDQ0214008.1"/>
    </source>
</evidence>
<dbReference type="AlphaFoldDB" id="A0AAJ1WI44"/>
<comment type="function">
    <text evidence="9 10">Fluoride-specific ion channel. Important for reducing fluoride concentration in the cell, thus reducing its toxicity.</text>
</comment>
<dbReference type="RefSeq" id="WP_307256012.1">
    <property type="nucleotide sequence ID" value="NZ_JAUSUC010000003.1"/>
</dbReference>
<feature type="transmembrane region" description="Helical" evidence="10">
    <location>
        <begin position="60"/>
        <end position="81"/>
    </location>
</feature>
<accession>A0AAJ1WI44</accession>
<dbReference type="InterPro" id="IPR003691">
    <property type="entry name" value="FluC"/>
</dbReference>
<comment type="catalytic activity">
    <reaction evidence="8">
        <text>fluoride(in) = fluoride(out)</text>
        <dbReference type="Rhea" id="RHEA:76159"/>
        <dbReference type="ChEBI" id="CHEBI:17051"/>
    </reaction>
    <physiologicalReaction direction="left-to-right" evidence="8">
        <dbReference type="Rhea" id="RHEA:76160"/>
    </physiologicalReaction>
</comment>
<dbReference type="NCBIfam" id="TIGR00494">
    <property type="entry name" value="crcB"/>
    <property type="match status" value="1"/>
</dbReference>
<gene>
    <name evidence="10" type="primary">fluC</name>
    <name evidence="10" type="synonym">crcB</name>
    <name evidence="11" type="ORF">J2S13_000403</name>
</gene>
<evidence type="ECO:0000256" key="6">
    <source>
        <dbReference type="ARBA" id="ARBA00023303"/>
    </source>
</evidence>
<keyword evidence="10" id="KW-0813">Transport</keyword>
<feature type="binding site" evidence="10">
    <location>
        <position position="72"/>
    </location>
    <ligand>
        <name>Na(+)</name>
        <dbReference type="ChEBI" id="CHEBI:29101"/>
        <note>structural</note>
    </ligand>
</feature>
<evidence type="ECO:0000256" key="9">
    <source>
        <dbReference type="ARBA" id="ARBA00049940"/>
    </source>
</evidence>
<evidence type="ECO:0000256" key="4">
    <source>
        <dbReference type="ARBA" id="ARBA00022989"/>
    </source>
</evidence>